<dbReference type="PANTHER" id="PTHR45138">
    <property type="entry name" value="REGULATORY COMPONENTS OF SENSORY TRANSDUCTION SYSTEM"/>
    <property type="match status" value="1"/>
</dbReference>
<proteinExistence type="predicted"/>
<evidence type="ECO:0000313" key="6">
    <source>
        <dbReference type="EMBL" id="MDL0433481.1"/>
    </source>
</evidence>
<dbReference type="Pfam" id="PF00990">
    <property type="entry name" value="GGDEF"/>
    <property type="match status" value="1"/>
</dbReference>
<dbReference type="InterPro" id="IPR029787">
    <property type="entry name" value="Nucleotide_cyclase"/>
</dbReference>
<dbReference type="Gene3D" id="3.30.450.20">
    <property type="entry name" value="PAS domain"/>
    <property type="match status" value="1"/>
</dbReference>
<dbReference type="NCBIfam" id="TIGR00254">
    <property type="entry name" value="GGDEF"/>
    <property type="match status" value="1"/>
</dbReference>
<keyword evidence="2" id="KW-0418">Kinase</keyword>
<keyword evidence="6" id="KW-0808">Transferase</keyword>
<dbReference type="GO" id="GO:0052621">
    <property type="term" value="F:diguanylate cyclase activity"/>
    <property type="evidence" value="ECO:0007669"/>
    <property type="project" value="UniProtKB-EC"/>
</dbReference>
<dbReference type="InterPro" id="IPR050469">
    <property type="entry name" value="Diguanylate_Cyclase"/>
</dbReference>
<protein>
    <recommendedName>
        <fullName evidence="1">diguanylate cyclase</fullName>
        <ecNumber evidence="1">2.7.7.65</ecNumber>
    </recommendedName>
</protein>
<gene>
    <name evidence="6" type="ORF">QPM17_20260</name>
</gene>
<dbReference type="PROSITE" id="PS50887">
    <property type="entry name" value="GGDEF"/>
    <property type="match status" value="1"/>
</dbReference>
<keyword evidence="7" id="KW-1185">Reference proteome</keyword>
<sequence>MATLLDSLQTPLWIFDIERVAMIWGNAAALALWEAEDLDALRSRDFRAEISGPVLTRLQDYLERFGRGEAVVETWTLYPQGRPTTLRCLCSGYPLENGLAMLVEAQPVVERDAEALRAQEALRHTPTLLSVFDAQGHLLSRNPAARATLSDGRHFGEYFVRSVDEESVYQWVLGNHESYSLEAPVTTRYGERWHRLDLQRTTDPVTGEHVVLVSQTDINARVENELALINMRERLSALLRNLRGGIVVEDENRRVVLANQTFCNLFGIDAPPEALEGADCGEAAEHSKKLFAEPDAFIEGIDAALKARQTVTDELEMVDGRALERTYVPVFHGEIYLGHLWQYWDITQQKRNTERLEHFANHDALTGLWNRRRFEQSLFEIHEESVRYGQPYSLIMIDIDHFKLVNDRYGHDAGDIALRLVAEEMVRRVRQVDRLARWGGEEFVLLLPQTSLDGALRLANILRTRVRNFSLPLVGGVTISLGVAEAGNNEMPMAVLKRADEKLLRAKANGRDRVEPMG</sequence>
<dbReference type="InterPro" id="IPR000160">
    <property type="entry name" value="GGDEF_dom"/>
</dbReference>
<dbReference type="InterPro" id="IPR043128">
    <property type="entry name" value="Rev_trsase/Diguanyl_cyclase"/>
</dbReference>
<dbReference type="EMBL" id="JASSVS010000014">
    <property type="protein sequence ID" value="MDL0433481.1"/>
    <property type="molecule type" value="Genomic_DNA"/>
</dbReference>
<dbReference type="PROSITE" id="PS50112">
    <property type="entry name" value="PAS"/>
    <property type="match status" value="1"/>
</dbReference>
<feature type="domain" description="PAS" evidence="4">
    <location>
        <begin position="231"/>
        <end position="268"/>
    </location>
</feature>
<dbReference type="Proteomes" id="UP001227964">
    <property type="component" value="Unassembled WGS sequence"/>
</dbReference>
<dbReference type="SUPFAM" id="SSF55073">
    <property type="entry name" value="Nucleotide cyclase"/>
    <property type="match status" value="1"/>
</dbReference>
<evidence type="ECO:0000256" key="1">
    <source>
        <dbReference type="ARBA" id="ARBA00012528"/>
    </source>
</evidence>
<evidence type="ECO:0000313" key="7">
    <source>
        <dbReference type="Proteomes" id="UP001227964"/>
    </source>
</evidence>
<dbReference type="RefSeq" id="WP_285393319.1">
    <property type="nucleotide sequence ID" value="NZ_JASSVS010000014.1"/>
</dbReference>
<dbReference type="Pfam" id="PF08448">
    <property type="entry name" value="PAS_4"/>
    <property type="match status" value="1"/>
</dbReference>
<dbReference type="InterPro" id="IPR013656">
    <property type="entry name" value="PAS_4"/>
</dbReference>
<comment type="catalytic activity">
    <reaction evidence="3">
        <text>2 GTP = 3',3'-c-di-GMP + 2 diphosphate</text>
        <dbReference type="Rhea" id="RHEA:24898"/>
        <dbReference type="ChEBI" id="CHEBI:33019"/>
        <dbReference type="ChEBI" id="CHEBI:37565"/>
        <dbReference type="ChEBI" id="CHEBI:58805"/>
        <dbReference type="EC" id="2.7.7.65"/>
    </reaction>
</comment>
<dbReference type="InterPro" id="IPR035965">
    <property type="entry name" value="PAS-like_dom_sf"/>
</dbReference>
<dbReference type="CDD" id="cd01949">
    <property type="entry name" value="GGDEF"/>
    <property type="match status" value="1"/>
</dbReference>
<dbReference type="EC" id="2.7.7.65" evidence="1"/>
<dbReference type="SUPFAM" id="SSF55785">
    <property type="entry name" value="PYP-like sensor domain (PAS domain)"/>
    <property type="match status" value="1"/>
</dbReference>
<evidence type="ECO:0000259" key="5">
    <source>
        <dbReference type="PROSITE" id="PS50887"/>
    </source>
</evidence>
<dbReference type="SMART" id="SM00267">
    <property type="entry name" value="GGDEF"/>
    <property type="match status" value="1"/>
</dbReference>
<evidence type="ECO:0000256" key="2">
    <source>
        <dbReference type="ARBA" id="ARBA00022777"/>
    </source>
</evidence>
<comment type="caution">
    <text evidence="6">The sequence shown here is derived from an EMBL/GenBank/DDBJ whole genome shotgun (WGS) entry which is preliminary data.</text>
</comment>
<evidence type="ECO:0000256" key="3">
    <source>
        <dbReference type="ARBA" id="ARBA00034247"/>
    </source>
</evidence>
<reference evidence="6 7" key="1">
    <citation type="submission" date="2023-06" db="EMBL/GenBank/DDBJ databases">
        <title>Marinobacter azerbaijanicus a moderately halophilic, isolated from Urmia Lake in Azerbaijan region of Iran.</title>
        <authorList>
            <person name="Sanchez-Porro C."/>
            <person name="Aghdam E.M."/>
            <person name="Saheb S.M."/>
            <person name="Tarhriz V."/>
            <person name="Kazemi E."/>
            <person name="Ammozegar M.A."/>
            <person name="Ventosa A."/>
            <person name="Hejazi M.S."/>
        </authorList>
    </citation>
    <scope>NUCLEOTIDE SEQUENCE [LARGE SCALE GENOMIC DNA]</scope>
    <source>
        <strain evidence="6 7">TBZ242</strain>
    </source>
</reference>
<accession>A0ABT7IH36</accession>
<dbReference type="InterPro" id="IPR000014">
    <property type="entry name" value="PAS"/>
</dbReference>
<evidence type="ECO:0000259" key="4">
    <source>
        <dbReference type="PROSITE" id="PS50112"/>
    </source>
</evidence>
<name>A0ABT7IH36_9GAMM</name>
<dbReference type="Gene3D" id="3.30.70.270">
    <property type="match status" value="1"/>
</dbReference>
<organism evidence="6 7">
    <name type="scientific">Marinobacter azerbaijanicus</name>
    <dbReference type="NCBI Taxonomy" id="3050455"/>
    <lineage>
        <taxon>Bacteria</taxon>
        <taxon>Pseudomonadati</taxon>
        <taxon>Pseudomonadota</taxon>
        <taxon>Gammaproteobacteria</taxon>
        <taxon>Pseudomonadales</taxon>
        <taxon>Marinobacteraceae</taxon>
        <taxon>Marinobacter</taxon>
    </lineage>
</organism>
<feature type="domain" description="GGDEF" evidence="5">
    <location>
        <begin position="390"/>
        <end position="518"/>
    </location>
</feature>
<dbReference type="PANTHER" id="PTHR45138:SF9">
    <property type="entry name" value="DIGUANYLATE CYCLASE DGCM-RELATED"/>
    <property type="match status" value="1"/>
</dbReference>
<keyword evidence="6" id="KW-0548">Nucleotidyltransferase</keyword>